<evidence type="ECO:0000313" key="2">
    <source>
        <dbReference type="EMBL" id="PQM38047.1"/>
    </source>
</evidence>
<gene>
    <name evidence="2" type="ORF">Pyn_25440</name>
</gene>
<dbReference type="AlphaFoldDB" id="A0A314UKK1"/>
<proteinExistence type="predicted"/>
<reference evidence="2 3" key="1">
    <citation type="submission" date="2018-02" db="EMBL/GenBank/DDBJ databases">
        <title>Draft genome of wild Prunus yedoensis var. nudiflora.</title>
        <authorList>
            <person name="Baek S."/>
            <person name="Kim J.-H."/>
            <person name="Choi K."/>
            <person name="Kim G.-B."/>
            <person name="Cho A."/>
            <person name="Jang H."/>
            <person name="Shin C.-H."/>
            <person name="Yu H.-J."/>
            <person name="Mun J.-H."/>
        </authorList>
    </citation>
    <scope>NUCLEOTIDE SEQUENCE [LARGE SCALE GENOMIC DNA]</scope>
    <source>
        <strain evidence="3">cv. Jeju island</strain>
        <tissue evidence="2">Leaf</tissue>
    </source>
</reference>
<evidence type="ECO:0000256" key="1">
    <source>
        <dbReference type="SAM" id="MobiDB-lite"/>
    </source>
</evidence>
<dbReference type="EMBL" id="PJQY01003370">
    <property type="protein sequence ID" value="PQM38047.1"/>
    <property type="molecule type" value="Genomic_DNA"/>
</dbReference>
<comment type="caution">
    <text evidence="2">The sequence shown here is derived from an EMBL/GenBank/DDBJ whole genome shotgun (WGS) entry which is preliminary data.</text>
</comment>
<name>A0A314UKK1_PRUYE</name>
<accession>A0A314UKK1</accession>
<feature type="region of interest" description="Disordered" evidence="1">
    <location>
        <begin position="80"/>
        <end position="118"/>
    </location>
</feature>
<keyword evidence="3" id="KW-1185">Reference proteome</keyword>
<sequence>MSNSFFQSSTFDLSDDQHQGMPNRFSAYVPAKYLTEEQEKFRQAAAAAAAMHGLRSPNPNPAATTHQNLNSTVRRGSNFKTQQGVRQESRIHKPQPQHIFNNNTNNNHHHHHPRSNSHGDVIVYRSQNQNHQSRNQNAYAAASALQKYSQAQAHYQFAMQQQVEHAFRLVVSSIGLPSSTYNPMLLSSQPAVATTLTMGLSGELSQQQHQQASNFVNFVGHKNMNPIQPPHNPTTRTLTLQEMDDGGNQQDGLDLSLRL</sequence>
<dbReference type="OrthoDB" id="10325693at2759"/>
<organism evidence="2 3">
    <name type="scientific">Prunus yedoensis var. nudiflora</name>
    <dbReference type="NCBI Taxonomy" id="2094558"/>
    <lineage>
        <taxon>Eukaryota</taxon>
        <taxon>Viridiplantae</taxon>
        <taxon>Streptophyta</taxon>
        <taxon>Embryophyta</taxon>
        <taxon>Tracheophyta</taxon>
        <taxon>Spermatophyta</taxon>
        <taxon>Magnoliopsida</taxon>
        <taxon>eudicotyledons</taxon>
        <taxon>Gunneridae</taxon>
        <taxon>Pentapetalae</taxon>
        <taxon>rosids</taxon>
        <taxon>fabids</taxon>
        <taxon>Rosales</taxon>
        <taxon>Rosaceae</taxon>
        <taxon>Amygdaloideae</taxon>
        <taxon>Amygdaleae</taxon>
        <taxon>Prunus</taxon>
    </lineage>
</organism>
<feature type="region of interest" description="Disordered" evidence="1">
    <location>
        <begin position="226"/>
        <end position="259"/>
    </location>
</feature>
<feature type="compositionally biased region" description="Low complexity" evidence="1">
    <location>
        <begin position="246"/>
        <end position="259"/>
    </location>
</feature>
<dbReference type="Proteomes" id="UP000250321">
    <property type="component" value="Unassembled WGS sequence"/>
</dbReference>
<evidence type="ECO:0000313" key="3">
    <source>
        <dbReference type="Proteomes" id="UP000250321"/>
    </source>
</evidence>
<protein>
    <submittedName>
        <fullName evidence="2">Uncharacterized protein</fullName>
    </submittedName>
</protein>